<name>A0A844G0Y3_9BACT</name>
<proteinExistence type="predicted"/>
<sequence>MAKEFSRSVVSQAVALAMVEAVQKGGYLKGAMVASPVLAEAEKELFVKMLARLDERRKKGEAELTADEISSLFTFVYAKAAEAVTNLVNSQPNNFDLLGMLDGKVPIYADDRLTGYFKKINLAADCAQAYLDWHDANAGNEALRSYDPMLPLFEALKWCFRLSCTAAVEKLEADGKVIPGV</sequence>
<evidence type="ECO:0000313" key="2">
    <source>
        <dbReference type="Proteomes" id="UP000435649"/>
    </source>
</evidence>
<protein>
    <submittedName>
        <fullName evidence="1">Uncharacterized protein</fullName>
    </submittedName>
</protein>
<dbReference type="RefSeq" id="WP_106053675.1">
    <property type="nucleotide sequence ID" value="NZ_CALXOB010000022.1"/>
</dbReference>
<dbReference type="Proteomes" id="UP000435649">
    <property type="component" value="Unassembled WGS sequence"/>
</dbReference>
<reference evidence="1 2" key="1">
    <citation type="submission" date="2019-08" db="EMBL/GenBank/DDBJ databases">
        <title>In-depth cultivation of the pig gut microbiome towards novel bacterial diversity and tailored functional studies.</title>
        <authorList>
            <person name="Wylensek D."/>
            <person name="Hitch T.C.A."/>
            <person name="Clavel T."/>
        </authorList>
    </citation>
    <scope>NUCLEOTIDE SEQUENCE [LARGE SCALE GENOMIC DNA]</scope>
    <source>
        <strain evidence="1 2">BBE-744-WT-12</strain>
    </source>
</reference>
<organism evidence="1 2">
    <name type="scientific">Victivallis lenta</name>
    <dbReference type="NCBI Taxonomy" id="2606640"/>
    <lineage>
        <taxon>Bacteria</taxon>
        <taxon>Pseudomonadati</taxon>
        <taxon>Lentisphaerota</taxon>
        <taxon>Lentisphaeria</taxon>
        <taxon>Victivallales</taxon>
        <taxon>Victivallaceae</taxon>
        <taxon>Victivallis</taxon>
    </lineage>
</organism>
<keyword evidence="2" id="KW-1185">Reference proteome</keyword>
<dbReference type="EMBL" id="VUNS01000007">
    <property type="protein sequence ID" value="MST97006.1"/>
    <property type="molecule type" value="Genomic_DNA"/>
</dbReference>
<evidence type="ECO:0000313" key="1">
    <source>
        <dbReference type="EMBL" id="MST97006.1"/>
    </source>
</evidence>
<accession>A0A844G0Y3</accession>
<gene>
    <name evidence="1" type="ORF">FYJ85_08100</name>
</gene>
<dbReference type="AlphaFoldDB" id="A0A844G0Y3"/>
<comment type="caution">
    <text evidence="1">The sequence shown here is derived from an EMBL/GenBank/DDBJ whole genome shotgun (WGS) entry which is preliminary data.</text>
</comment>